<protein>
    <submittedName>
        <fullName evidence="2">Uncharacterized protein</fullName>
    </submittedName>
</protein>
<feature type="non-terminal residue" evidence="2">
    <location>
        <position position="1"/>
    </location>
</feature>
<dbReference type="EMBL" id="CADCTV010001002">
    <property type="protein sequence ID" value="CAA9373005.1"/>
    <property type="molecule type" value="Genomic_DNA"/>
</dbReference>
<evidence type="ECO:0000313" key="2">
    <source>
        <dbReference type="EMBL" id="CAA9373005.1"/>
    </source>
</evidence>
<accession>A0A6J4N2C8</accession>
<feature type="non-terminal residue" evidence="2">
    <location>
        <position position="152"/>
    </location>
</feature>
<dbReference type="AlphaFoldDB" id="A0A6J4N2C8"/>
<sequence>RRARLRRIRARRRRHRAAEVRPRQPAARPGRAHVRALHAGDGGAVRPAGHGRRRLLPADDRPADARLGGRRLDRAAHCAGRAADQSAPLRHPAAHPHHPDGLVLHRRLDRLPRQRAPARKRSRPLLDLRPRPDGDRHRAHLPRHGAPGEDGV</sequence>
<gene>
    <name evidence="2" type="ORF">AVDCRST_MAG89-4754</name>
</gene>
<proteinExistence type="predicted"/>
<evidence type="ECO:0000256" key="1">
    <source>
        <dbReference type="SAM" id="MobiDB-lite"/>
    </source>
</evidence>
<name>A0A6J4N2C8_9BACT</name>
<organism evidence="2">
    <name type="scientific">uncultured Gemmatimonadota bacterium</name>
    <dbReference type="NCBI Taxonomy" id="203437"/>
    <lineage>
        <taxon>Bacteria</taxon>
        <taxon>Pseudomonadati</taxon>
        <taxon>Gemmatimonadota</taxon>
        <taxon>environmental samples</taxon>
    </lineage>
</organism>
<feature type="compositionally biased region" description="Basic and acidic residues" evidence="1">
    <location>
        <begin position="124"/>
        <end position="136"/>
    </location>
</feature>
<feature type="region of interest" description="Disordered" evidence="1">
    <location>
        <begin position="41"/>
        <end position="152"/>
    </location>
</feature>
<reference evidence="2" key="1">
    <citation type="submission" date="2020-02" db="EMBL/GenBank/DDBJ databases">
        <authorList>
            <person name="Meier V. D."/>
        </authorList>
    </citation>
    <scope>NUCLEOTIDE SEQUENCE</scope>
    <source>
        <strain evidence="2">AVDCRST_MAG89</strain>
    </source>
</reference>